<dbReference type="PANTHER" id="PTHR30168">
    <property type="entry name" value="PUTATIVE MEMBRANE PROTEIN YPFJ"/>
    <property type="match status" value="1"/>
</dbReference>
<keyword evidence="8" id="KW-1185">Reference proteome</keyword>
<keyword evidence="3 6" id="KW-1133">Transmembrane helix</keyword>
<feature type="transmembrane region" description="Helical" evidence="6">
    <location>
        <begin position="40"/>
        <end position="58"/>
    </location>
</feature>
<keyword evidence="2 6" id="KW-0812">Transmembrane</keyword>
<dbReference type="PANTHER" id="PTHR30168:SF0">
    <property type="entry name" value="INNER MEMBRANE PROTEIN"/>
    <property type="match status" value="1"/>
</dbReference>
<evidence type="ECO:0000256" key="6">
    <source>
        <dbReference type="SAM" id="Phobius"/>
    </source>
</evidence>
<comment type="subcellular location">
    <subcellularLocation>
        <location evidence="1">Membrane</location>
        <topology evidence="1">Single-pass membrane protein</topology>
    </subcellularLocation>
</comment>
<feature type="region of interest" description="Disordered" evidence="5">
    <location>
        <begin position="73"/>
        <end position="95"/>
    </location>
</feature>
<accession>A0ABX7B1Y2</accession>
<dbReference type="EMBL" id="CP067420">
    <property type="protein sequence ID" value="QQP87859.1"/>
    <property type="molecule type" value="Genomic_DNA"/>
</dbReference>
<evidence type="ECO:0000256" key="3">
    <source>
        <dbReference type="ARBA" id="ARBA00022989"/>
    </source>
</evidence>
<evidence type="ECO:0000256" key="1">
    <source>
        <dbReference type="ARBA" id="ARBA00004167"/>
    </source>
</evidence>
<feature type="compositionally biased region" description="Gly residues" evidence="5">
    <location>
        <begin position="20"/>
        <end position="29"/>
    </location>
</feature>
<dbReference type="RefSeq" id="WP_201071924.1">
    <property type="nucleotide sequence ID" value="NZ_CP067420.1"/>
</dbReference>
<dbReference type="Proteomes" id="UP000595197">
    <property type="component" value="Chromosome"/>
</dbReference>
<gene>
    <name evidence="7" type="ORF">IGS68_17450</name>
</gene>
<name>A0ABX7B1Y2_9PROT</name>
<sequence>MQWRGRRQSDNIEDRRGMGPVSGSGLPGGMLGGRGMRRGGFGLVGTVVILLLGLVFGFDPSFLLNGGSGGGPGGGYVEAPQPRMGTASGPRSSGDQDLADFVSVVLAETEDVWGDIFAQSGRRYEEPVLVLFSGAVQSACGFAQAAMGPFYCPADRKLYIDLSFYRDLRTRMGAPGDFAQAYVVAHEVGHHVQNLLGVSGDVQAAQRQSSRSDSNALSVRLELQADCFAGVWAFHMARQGQVLEPGDIDEALNAASAVGDDRLQERATGRITPDSFTHGSSAQRVEWFRRGLESGAPTSCDTFQDG</sequence>
<feature type="region of interest" description="Disordered" evidence="5">
    <location>
        <begin position="1"/>
        <end position="29"/>
    </location>
</feature>
<protein>
    <submittedName>
        <fullName evidence="7">Neutral zinc metallopeptidase</fullName>
    </submittedName>
</protein>
<keyword evidence="4 6" id="KW-0472">Membrane</keyword>
<dbReference type="Pfam" id="PF04228">
    <property type="entry name" value="Zn_peptidase"/>
    <property type="match status" value="1"/>
</dbReference>
<evidence type="ECO:0000256" key="4">
    <source>
        <dbReference type="ARBA" id="ARBA00023136"/>
    </source>
</evidence>
<dbReference type="InterPro" id="IPR007343">
    <property type="entry name" value="Uncharacterised_pept_Zn_put"/>
</dbReference>
<proteinExistence type="predicted"/>
<evidence type="ECO:0000313" key="7">
    <source>
        <dbReference type="EMBL" id="QQP87859.1"/>
    </source>
</evidence>
<evidence type="ECO:0000256" key="2">
    <source>
        <dbReference type="ARBA" id="ARBA00022692"/>
    </source>
</evidence>
<organism evidence="7 8">
    <name type="scientific">Skermanella cutis</name>
    <dbReference type="NCBI Taxonomy" id="2775420"/>
    <lineage>
        <taxon>Bacteria</taxon>
        <taxon>Pseudomonadati</taxon>
        <taxon>Pseudomonadota</taxon>
        <taxon>Alphaproteobacteria</taxon>
        <taxon>Rhodospirillales</taxon>
        <taxon>Azospirillaceae</taxon>
        <taxon>Skermanella</taxon>
    </lineage>
</organism>
<feature type="compositionally biased region" description="Basic and acidic residues" evidence="5">
    <location>
        <begin position="7"/>
        <end position="17"/>
    </location>
</feature>
<evidence type="ECO:0000313" key="8">
    <source>
        <dbReference type="Proteomes" id="UP000595197"/>
    </source>
</evidence>
<dbReference type="SUPFAM" id="SSF55486">
    <property type="entry name" value="Metalloproteases ('zincins'), catalytic domain"/>
    <property type="match status" value="1"/>
</dbReference>
<evidence type="ECO:0000256" key="5">
    <source>
        <dbReference type="SAM" id="MobiDB-lite"/>
    </source>
</evidence>
<reference evidence="7" key="1">
    <citation type="submission" date="2021-02" db="EMBL/GenBank/DDBJ databases">
        <title>Skermanella TT6 skin isolate.</title>
        <authorList>
            <person name="Lee K."/>
            <person name="Ganzorig M."/>
        </authorList>
    </citation>
    <scope>NUCLEOTIDE SEQUENCE</scope>
    <source>
        <strain evidence="7">TT6</strain>
    </source>
</reference>